<dbReference type="Gene3D" id="3.30.1360.120">
    <property type="entry name" value="Probable tRNA modification gtpase trme, domain 1"/>
    <property type="match status" value="1"/>
</dbReference>
<gene>
    <name evidence="2" type="ORF">M413DRAFT_250881</name>
</gene>
<protein>
    <submittedName>
        <fullName evidence="2">Uncharacterized protein</fullName>
    </submittedName>
</protein>
<dbReference type="AlphaFoldDB" id="A0A0C2YAT4"/>
<dbReference type="STRING" id="686832.A0A0C2YAT4"/>
<dbReference type="EMBL" id="KN831793">
    <property type="protein sequence ID" value="KIM38102.1"/>
    <property type="molecule type" value="Genomic_DNA"/>
</dbReference>
<dbReference type="HOGENOM" id="CLU_1845336_0_0_1"/>
<sequence>MTITRVLSLLRGKQGIFVTQGPIRGYASSAEGLRRTGLYDFHLEHGANVIPFAGYSMPLSYGDVGQVASHNHVRKSVMLGIWLPCPRSCCSLPTATTTSLPSNTLSSRLNESNNPSRIRDAPAFLHPPIVEHPTSTSHR</sequence>
<dbReference type="Proteomes" id="UP000053424">
    <property type="component" value="Unassembled WGS sequence"/>
</dbReference>
<feature type="region of interest" description="Disordered" evidence="1">
    <location>
        <begin position="96"/>
        <end position="139"/>
    </location>
</feature>
<evidence type="ECO:0000256" key="1">
    <source>
        <dbReference type="SAM" id="MobiDB-lite"/>
    </source>
</evidence>
<dbReference type="InterPro" id="IPR027266">
    <property type="entry name" value="TrmE/GcvT-like"/>
</dbReference>
<name>A0A0C2YAT4_HEBCY</name>
<feature type="compositionally biased region" description="Low complexity" evidence="1">
    <location>
        <begin position="96"/>
        <end position="110"/>
    </location>
</feature>
<reference evidence="2 3" key="1">
    <citation type="submission" date="2014-04" db="EMBL/GenBank/DDBJ databases">
        <authorList>
            <consortium name="DOE Joint Genome Institute"/>
            <person name="Kuo A."/>
            <person name="Gay G."/>
            <person name="Dore J."/>
            <person name="Kohler A."/>
            <person name="Nagy L.G."/>
            <person name="Floudas D."/>
            <person name="Copeland A."/>
            <person name="Barry K.W."/>
            <person name="Cichocki N."/>
            <person name="Veneault-Fourrey C."/>
            <person name="LaButti K."/>
            <person name="Lindquist E.A."/>
            <person name="Lipzen A."/>
            <person name="Lundell T."/>
            <person name="Morin E."/>
            <person name="Murat C."/>
            <person name="Sun H."/>
            <person name="Tunlid A."/>
            <person name="Henrissat B."/>
            <person name="Grigoriev I.V."/>
            <person name="Hibbett D.S."/>
            <person name="Martin F."/>
            <person name="Nordberg H.P."/>
            <person name="Cantor M.N."/>
            <person name="Hua S.X."/>
        </authorList>
    </citation>
    <scope>NUCLEOTIDE SEQUENCE [LARGE SCALE GENOMIC DNA]</scope>
    <source>
        <strain evidence="3">h7</strain>
    </source>
</reference>
<evidence type="ECO:0000313" key="3">
    <source>
        <dbReference type="Proteomes" id="UP000053424"/>
    </source>
</evidence>
<dbReference type="OrthoDB" id="10263536at2759"/>
<proteinExistence type="predicted"/>
<accession>A0A0C2YAT4</accession>
<reference evidence="3" key="2">
    <citation type="submission" date="2015-01" db="EMBL/GenBank/DDBJ databases">
        <title>Evolutionary Origins and Diversification of the Mycorrhizal Mutualists.</title>
        <authorList>
            <consortium name="DOE Joint Genome Institute"/>
            <consortium name="Mycorrhizal Genomics Consortium"/>
            <person name="Kohler A."/>
            <person name="Kuo A."/>
            <person name="Nagy L.G."/>
            <person name="Floudas D."/>
            <person name="Copeland A."/>
            <person name="Barry K.W."/>
            <person name="Cichocki N."/>
            <person name="Veneault-Fourrey C."/>
            <person name="LaButti K."/>
            <person name="Lindquist E.A."/>
            <person name="Lipzen A."/>
            <person name="Lundell T."/>
            <person name="Morin E."/>
            <person name="Murat C."/>
            <person name="Riley R."/>
            <person name="Ohm R."/>
            <person name="Sun H."/>
            <person name="Tunlid A."/>
            <person name="Henrissat B."/>
            <person name="Grigoriev I.V."/>
            <person name="Hibbett D.S."/>
            <person name="Martin F."/>
        </authorList>
    </citation>
    <scope>NUCLEOTIDE SEQUENCE [LARGE SCALE GENOMIC DNA]</scope>
    <source>
        <strain evidence="3">h7</strain>
    </source>
</reference>
<organism evidence="2 3">
    <name type="scientific">Hebeloma cylindrosporum</name>
    <dbReference type="NCBI Taxonomy" id="76867"/>
    <lineage>
        <taxon>Eukaryota</taxon>
        <taxon>Fungi</taxon>
        <taxon>Dikarya</taxon>
        <taxon>Basidiomycota</taxon>
        <taxon>Agaricomycotina</taxon>
        <taxon>Agaricomycetes</taxon>
        <taxon>Agaricomycetidae</taxon>
        <taxon>Agaricales</taxon>
        <taxon>Agaricineae</taxon>
        <taxon>Hymenogastraceae</taxon>
        <taxon>Hebeloma</taxon>
    </lineage>
</organism>
<keyword evidence="3" id="KW-1185">Reference proteome</keyword>
<dbReference type="SUPFAM" id="SSF103025">
    <property type="entry name" value="Folate-binding domain"/>
    <property type="match status" value="1"/>
</dbReference>
<evidence type="ECO:0000313" key="2">
    <source>
        <dbReference type="EMBL" id="KIM38102.1"/>
    </source>
</evidence>